<gene>
    <name evidence="2" type="ORF">BKA08_003450</name>
</gene>
<dbReference type="PANTHER" id="PTHR21310">
    <property type="entry name" value="AMINOGLYCOSIDE PHOSPHOTRANSFERASE-RELATED-RELATED"/>
    <property type="match status" value="1"/>
</dbReference>
<dbReference type="AlphaFoldDB" id="A0A7Y9JRH1"/>
<dbReference type="Proteomes" id="UP000516957">
    <property type="component" value="Unassembled WGS sequence"/>
</dbReference>
<evidence type="ECO:0000259" key="1">
    <source>
        <dbReference type="Pfam" id="PF01636"/>
    </source>
</evidence>
<dbReference type="InterPro" id="IPR002575">
    <property type="entry name" value="Aminoglycoside_PTrfase"/>
</dbReference>
<proteinExistence type="predicted"/>
<evidence type="ECO:0000313" key="3">
    <source>
        <dbReference type="Proteomes" id="UP000516957"/>
    </source>
</evidence>
<dbReference type="GO" id="GO:0016301">
    <property type="term" value="F:kinase activity"/>
    <property type="evidence" value="ECO:0007669"/>
    <property type="project" value="UniProtKB-KW"/>
</dbReference>
<protein>
    <submittedName>
        <fullName evidence="2">Aminoglycoside phosphotransferase (APT) family kinase protein</fullName>
    </submittedName>
</protein>
<dbReference type="Pfam" id="PF01636">
    <property type="entry name" value="APH"/>
    <property type="match status" value="1"/>
</dbReference>
<comment type="caution">
    <text evidence="2">The sequence shown here is derived from an EMBL/GenBank/DDBJ whole genome shotgun (WGS) entry which is preliminary data.</text>
</comment>
<dbReference type="EMBL" id="JACCBE010000001">
    <property type="protein sequence ID" value="NYD59212.1"/>
    <property type="molecule type" value="Genomic_DNA"/>
</dbReference>
<dbReference type="InterPro" id="IPR051678">
    <property type="entry name" value="AGP_Transferase"/>
</dbReference>
<dbReference type="Gene3D" id="3.30.200.20">
    <property type="entry name" value="Phosphorylase Kinase, domain 1"/>
    <property type="match status" value="1"/>
</dbReference>
<keyword evidence="3" id="KW-1185">Reference proteome</keyword>
<evidence type="ECO:0000313" key="2">
    <source>
        <dbReference type="EMBL" id="NYD59212.1"/>
    </source>
</evidence>
<sequence length="285" mass="31249">MDGGPALDWAARRTSQVTGSRELVGGWTSTMLALSTQSHRDVVLRLMDREPWRSHGAGLTTRESEVQQALVGSAVPAPRSLALDADGAACGVPAHLMTLVPGAVDVDRVDDESLDELARVLAAVHDVPPLPGLRAYESWAWEAKHVVPAWACDRGVWEGAFDLLRTEPPAHEPRLVHRDFHHRNVLWSRGRVTGVVDWVETSVGPVWLDVAHCCTNIAVRHGSDRADAFAAAYVARTGAEPQPYFDVMDVVGFLPPPGRSAWVTAHDECQRLEQHLRRVLRRATG</sequence>
<feature type="domain" description="Aminoglycoside phosphotransferase" evidence="1">
    <location>
        <begin position="22"/>
        <end position="236"/>
    </location>
</feature>
<name>A0A7Y9JRH1_9ACTN</name>
<dbReference type="SUPFAM" id="SSF56112">
    <property type="entry name" value="Protein kinase-like (PK-like)"/>
    <property type="match status" value="1"/>
</dbReference>
<keyword evidence="2" id="KW-0808">Transferase</keyword>
<accession>A0A7Y9JRH1</accession>
<dbReference type="InterPro" id="IPR011009">
    <property type="entry name" value="Kinase-like_dom_sf"/>
</dbReference>
<dbReference type="RefSeq" id="WP_179616697.1">
    <property type="nucleotide sequence ID" value="NZ_CP059163.1"/>
</dbReference>
<reference evidence="2 3" key="1">
    <citation type="submission" date="2020-07" db="EMBL/GenBank/DDBJ databases">
        <title>Sequencing the genomes of 1000 actinobacteria strains.</title>
        <authorList>
            <person name="Klenk H.-P."/>
        </authorList>
    </citation>
    <scope>NUCLEOTIDE SEQUENCE [LARGE SCALE GENOMIC DNA]</scope>
    <source>
        <strain evidence="2 3">DSM 18965</strain>
    </source>
</reference>
<dbReference type="Gene3D" id="3.90.1200.10">
    <property type="match status" value="1"/>
</dbReference>
<keyword evidence="2" id="KW-0418">Kinase</keyword>
<organism evidence="2 3">
    <name type="scientific">Nocardioides marinisabuli</name>
    <dbReference type="NCBI Taxonomy" id="419476"/>
    <lineage>
        <taxon>Bacteria</taxon>
        <taxon>Bacillati</taxon>
        <taxon>Actinomycetota</taxon>
        <taxon>Actinomycetes</taxon>
        <taxon>Propionibacteriales</taxon>
        <taxon>Nocardioidaceae</taxon>
        <taxon>Nocardioides</taxon>
    </lineage>
</organism>